<dbReference type="Pfam" id="PF00712">
    <property type="entry name" value="DNA_pol3_beta"/>
    <property type="match status" value="1"/>
</dbReference>
<dbReference type="GO" id="GO:0009360">
    <property type="term" value="C:DNA polymerase III complex"/>
    <property type="evidence" value="ECO:0007669"/>
    <property type="project" value="InterPro"/>
</dbReference>
<evidence type="ECO:0000256" key="1">
    <source>
        <dbReference type="ARBA" id="ARBA00004496"/>
    </source>
</evidence>
<dbReference type="GO" id="GO:0006271">
    <property type="term" value="P:DNA strand elongation involved in DNA replication"/>
    <property type="evidence" value="ECO:0007669"/>
    <property type="project" value="TreeGrafter"/>
</dbReference>
<evidence type="ECO:0000256" key="3">
    <source>
        <dbReference type="ARBA" id="ARBA00021035"/>
    </source>
</evidence>
<keyword evidence="15" id="KW-1185">Reference proteome</keyword>
<proteinExistence type="inferred from homology"/>
<feature type="domain" description="DNA polymerase III beta sliding clamp N-terminal" evidence="11">
    <location>
        <begin position="1"/>
        <end position="125"/>
    </location>
</feature>
<comment type="similarity">
    <text evidence="2 10">Belongs to the beta sliding clamp family.</text>
</comment>
<reference evidence="15" key="1">
    <citation type="submission" date="2015-08" db="EMBL/GenBank/DDBJ databases">
        <title>Fjat-14210 dsm16467.</title>
        <authorList>
            <person name="Liu B."/>
            <person name="Wang J."/>
            <person name="Zhu Y."/>
            <person name="Liu G."/>
            <person name="Chen Q."/>
            <person name="Chen Z."/>
            <person name="Lan J."/>
            <person name="Che J."/>
            <person name="Ge C."/>
            <person name="Shi H."/>
            <person name="Pan Z."/>
            <person name="Liu X."/>
        </authorList>
    </citation>
    <scope>NUCLEOTIDE SEQUENCE [LARGE SCALE GENOMIC DNA]</scope>
    <source>
        <strain evidence="15">DSM 16467</strain>
    </source>
</reference>
<gene>
    <name evidence="14" type="ORF">AMD01_16065</name>
</gene>
<dbReference type="NCBIfam" id="TIGR00663">
    <property type="entry name" value="dnan"/>
    <property type="match status" value="1"/>
</dbReference>
<keyword evidence="7 10" id="KW-0235">DNA replication</keyword>
<evidence type="ECO:0000256" key="2">
    <source>
        <dbReference type="ARBA" id="ARBA00010752"/>
    </source>
</evidence>
<dbReference type="InterPro" id="IPR001001">
    <property type="entry name" value="DNA_polIII_beta"/>
</dbReference>
<dbReference type="InterPro" id="IPR022635">
    <property type="entry name" value="DNA_polIII_beta_C"/>
</dbReference>
<dbReference type="Proteomes" id="UP000037558">
    <property type="component" value="Unassembled WGS sequence"/>
</dbReference>
<evidence type="ECO:0000259" key="12">
    <source>
        <dbReference type="Pfam" id="PF02767"/>
    </source>
</evidence>
<dbReference type="GO" id="GO:0005737">
    <property type="term" value="C:cytoplasm"/>
    <property type="evidence" value="ECO:0007669"/>
    <property type="project" value="UniProtKB-SubCell"/>
</dbReference>
<evidence type="ECO:0000256" key="8">
    <source>
        <dbReference type="ARBA" id="ARBA00022932"/>
    </source>
</evidence>
<dbReference type="SMART" id="SM00480">
    <property type="entry name" value="POL3Bc"/>
    <property type="match status" value="1"/>
</dbReference>
<dbReference type="Gene3D" id="3.10.150.10">
    <property type="entry name" value="DNA Polymerase III, subunit A, domain 2"/>
    <property type="match status" value="1"/>
</dbReference>
<dbReference type="InterPro" id="IPR022637">
    <property type="entry name" value="DNA_polIII_beta_cen"/>
</dbReference>
<dbReference type="EMBL" id="LILC01000021">
    <property type="protein sequence ID" value="KOO43525.1"/>
    <property type="molecule type" value="Genomic_DNA"/>
</dbReference>
<accession>A0A0M0KXI3</accession>
<feature type="domain" description="DNA polymerase III beta sliding clamp C-terminal" evidence="13">
    <location>
        <begin position="251"/>
        <end position="372"/>
    </location>
</feature>
<dbReference type="CDD" id="cd00140">
    <property type="entry name" value="beta_clamp"/>
    <property type="match status" value="1"/>
</dbReference>
<dbReference type="InterPro" id="IPR046938">
    <property type="entry name" value="DNA_clamp_sf"/>
</dbReference>
<keyword evidence="9" id="KW-0238">DNA-binding</keyword>
<comment type="function">
    <text evidence="10">Confers DNA tethering and processivity to DNA polymerases and other proteins. Acts as a clamp, forming a ring around DNA (a reaction catalyzed by the clamp-loading complex) which diffuses in an ATP-independent manner freely and bidirectionally along dsDNA. Initially characterized for its ability to contact the catalytic subunit of DNA polymerase III (Pol III), a complex, multichain enzyme responsible for most of the replicative synthesis in bacteria; Pol III exhibits 3'-5' exonuclease proofreading activity. The beta chain is required for initiation of replication as well as for processivity of DNA replication.</text>
</comment>
<feature type="domain" description="DNA polymerase III beta sliding clamp central" evidence="12">
    <location>
        <begin position="135"/>
        <end position="247"/>
    </location>
</feature>
<dbReference type="PIRSF" id="PIRSF000804">
    <property type="entry name" value="DNA_pol_III_b"/>
    <property type="match status" value="1"/>
</dbReference>
<dbReference type="GO" id="GO:0003887">
    <property type="term" value="F:DNA-directed DNA polymerase activity"/>
    <property type="evidence" value="ECO:0007669"/>
    <property type="project" value="UniProtKB-UniRule"/>
</dbReference>
<comment type="subunit">
    <text evidence="10">Forms a ring-shaped head-to-tail homodimer around DNA.</text>
</comment>
<dbReference type="STRING" id="284581.AMD01_16065"/>
<dbReference type="PANTHER" id="PTHR30478:SF0">
    <property type="entry name" value="BETA SLIDING CLAMP"/>
    <property type="match status" value="1"/>
</dbReference>
<evidence type="ECO:0000256" key="7">
    <source>
        <dbReference type="ARBA" id="ARBA00022705"/>
    </source>
</evidence>
<evidence type="ECO:0000256" key="9">
    <source>
        <dbReference type="ARBA" id="ARBA00023125"/>
    </source>
</evidence>
<dbReference type="Pfam" id="PF02767">
    <property type="entry name" value="DNA_pol3_beta_2"/>
    <property type="match status" value="1"/>
</dbReference>
<evidence type="ECO:0000313" key="15">
    <source>
        <dbReference type="Proteomes" id="UP000037558"/>
    </source>
</evidence>
<dbReference type="PATRIC" id="fig|284581.3.peg.1224"/>
<dbReference type="GO" id="GO:0003677">
    <property type="term" value="F:DNA binding"/>
    <property type="evidence" value="ECO:0007669"/>
    <property type="project" value="UniProtKB-UniRule"/>
</dbReference>
<name>A0A0M0KXI3_9BACI</name>
<dbReference type="PANTHER" id="PTHR30478">
    <property type="entry name" value="DNA POLYMERASE III SUBUNIT BETA"/>
    <property type="match status" value="1"/>
</dbReference>
<evidence type="ECO:0000259" key="13">
    <source>
        <dbReference type="Pfam" id="PF02768"/>
    </source>
</evidence>
<evidence type="ECO:0000256" key="6">
    <source>
        <dbReference type="ARBA" id="ARBA00022695"/>
    </source>
</evidence>
<comment type="subcellular location">
    <subcellularLocation>
        <location evidence="1 10">Cytoplasm</location>
    </subcellularLocation>
</comment>
<dbReference type="GO" id="GO:0008408">
    <property type="term" value="F:3'-5' exonuclease activity"/>
    <property type="evidence" value="ECO:0007669"/>
    <property type="project" value="InterPro"/>
</dbReference>
<evidence type="ECO:0000256" key="4">
    <source>
        <dbReference type="ARBA" id="ARBA00022490"/>
    </source>
</evidence>
<keyword evidence="8 10" id="KW-0239">DNA-directed DNA polymerase</keyword>
<evidence type="ECO:0000259" key="11">
    <source>
        <dbReference type="Pfam" id="PF00712"/>
    </source>
</evidence>
<dbReference type="Gene3D" id="3.70.10.10">
    <property type="match status" value="1"/>
</dbReference>
<evidence type="ECO:0000313" key="14">
    <source>
        <dbReference type="EMBL" id="KOO43525.1"/>
    </source>
</evidence>
<dbReference type="SUPFAM" id="SSF55979">
    <property type="entry name" value="DNA clamp"/>
    <property type="match status" value="3"/>
</dbReference>
<comment type="caution">
    <text evidence="14">The sequence shown here is derived from an EMBL/GenBank/DDBJ whole genome shotgun (WGS) entry which is preliminary data.</text>
</comment>
<keyword evidence="6 10" id="KW-0548">Nucleotidyltransferase</keyword>
<dbReference type="InterPro" id="IPR022634">
    <property type="entry name" value="DNA_polIII_beta_N"/>
</dbReference>
<evidence type="ECO:0000256" key="10">
    <source>
        <dbReference type="PIRNR" id="PIRNR000804"/>
    </source>
</evidence>
<dbReference type="Pfam" id="PF02768">
    <property type="entry name" value="DNA_pol3_beta_3"/>
    <property type="match status" value="1"/>
</dbReference>
<protein>
    <recommendedName>
        <fullName evidence="3 10">Beta sliding clamp</fullName>
    </recommendedName>
</protein>
<keyword evidence="5 10" id="KW-0808">Transferase</keyword>
<evidence type="ECO:0000256" key="5">
    <source>
        <dbReference type="ARBA" id="ARBA00022679"/>
    </source>
</evidence>
<sequence length="373" mass="41638">MDFTIKQATFKRVISEASKAVSAKVGTAVSSGIKITAQPDGLVVTGANLDMVIQLFVPVIEESVEKVHIRETGEAVIPAKLLTELVRKLPHDIHITTSKTKITIRSGEVVTTLQGLDPSHYPALPSFEKHDPIVISSQQFVQMIRQTVFAVAKNSTRPLLTGVHLSVQEGMLRCVATNSHRLALKEQHVTYDQNISLVVPSASLQELVKLIPQEERDLHLFFTTSHAIFQVGSLTVYSRLIEGRYPDVSGLFPTDMKTTLVVHTKSFLQGIDRASLFASEWKHNNIRLELEDGRLNIASFESEMGHVQEKQEVEKIEGEKEFRISLDGSFLLDALKVMEEEHIQIHYDGAMKPIVIEPLSSFSHRHLISPVRS</sequence>
<dbReference type="AlphaFoldDB" id="A0A0M0KXI3"/>
<organism evidence="14 15">
    <name type="scientific">Priestia koreensis</name>
    <dbReference type="NCBI Taxonomy" id="284581"/>
    <lineage>
        <taxon>Bacteria</taxon>
        <taxon>Bacillati</taxon>
        <taxon>Bacillota</taxon>
        <taxon>Bacilli</taxon>
        <taxon>Bacillales</taxon>
        <taxon>Bacillaceae</taxon>
        <taxon>Priestia</taxon>
    </lineage>
</organism>
<keyword evidence="4 10" id="KW-0963">Cytoplasm</keyword>